<dbReference type="InterPro" id="IPR053168">
    <property type="entry name" value="Glutamic_endopeptidase"/>
</dbReference>
<dbReference type="AlphaFoldDB" id="A0A6A4NCF3"/>
<evidence type="ECO:0000259" key="1">
    <source>
        <dbReference type="PROSITE" id="PS52045"/>
    </source>
</evidence>
<dbReference type="Gene3D" id="3.90.1320.10">
    <property type="entry name" value="Outer-capsid protein sigma 3, large lobe"/>
    <property type="match status" value="1"/>
</dbReference>
<reference evidence="3" key="1">
    <citation type="journal article" date="2020" name="Nat. Commun.">
        <title>Genome sequence of the cluster root forming white lupin.</title>
        <authorList>
            <person name="Hufnagel B."/>
            <person name="Marques A."/>
            <person name="Soriano A."/>
            <person name="Marques L."/>
            <person name="Divol F."/>
            <person name="Doumas P."/>
            <person name="Sallet E."/>
            <person name="Mancinotti D."/>
            <person name="Carrere S."/>
            <person name="Marande W."/>
            <person name="Arribat S."/>
            <person name="Keller J."/>
            <person name="Huneau C."/>
            <person name="Blein T."/>
            <person name="Aime D."/>
            <person name="Laguerre M."/>
            <person name="Taylor J."/>
            <person name="Schubert V."/>
            <person name="Nelson M."/>
            <person name="Geu-Flores F."/>
            <person name="Crespi M."/>
            <person name="Gallardo-Guerrero K."/>
            <person name="Delaux P.-M."/>
            <person name="Salse J."/>
            <person name="Berges H."/>
            <person name="Guyot R."/>
            <person name="Gouzy J."/>
            <person name="Peret B."/>
        </authorList>
    </citation>
    <scope>NUCLEOTIDE SEQUENCE [LARGE SCALE GENOMIC DNA]</scope>
    <source>
        <strain evidence="3">cv. Amiga</strain>
    </source>
</reference>
<gene>
    <name evidence="2" type="ORF">Lalb_Chr25g0283951</name>
</gene>
<organism evidence="2 3">
    <name type="scientific">Lupinus albus</name>
    <name type="common">White lupine</name>
    <name type="synonym">Lupinus termis</name>
    <dbReference type="NCBI Taxonomy" id="3870"/>
    <lineage>
        <taxon>Eukaryota</taxon>
        <taxon>Viridiplantae</taxon>
        <taxon>Streptophyta</taxon>
        <taxon>Embryophyta</taxon>
        <taxon>Tracheophyta</taxon>
        <taxon>Spermatophyta</taxon>
        <taxon>Magnoliopsida</taxon>
        <taxon>eudicotyledons</taxon>
        <taxon>Gunneridae</taxon>
        <taxon>Pentapetalae</taxon>
        <taxon>rosids</taxon>
        <taxon>fabids</taxon>
        <taxon>Fabales</taxon>
        <taxon>Fabaceae</taxon>
        <taxon>Papilionoideae</taxon>
        <taxon>50 kb inversion clade</taxon>
        <taxon>genistoids sensu lato</taxon>
        <taxon>core genistoids</taxon>
        <taxon>Genisteae</taxon>
        <taxon>Lupinus</taxon>
    </lineage>
</organism>
<dbReference type="PROSITE" id="PS52045">
    <property type="entry name" value="NEPROSIN_PEP_CD"/>
    <property type="match status" value="1"/>
</dbReference>
<dbReference type="PANTHER" id="PTHR31589">
    <property type="entry name" value="PROTEIN, PUTATIVE (DUF239)-RELATED-RELATED"/>
    <property type="match status" value="1"/>
</dbReference>
<dbReference type="Pfam" id="PF03080">
    <property type="entry name" value="Neprosin"/>
    <property type="match status" value="1"/>
</dbReference>
<evidence type="ECO:0000313" key="2">
    <source>
        <dbReference type="EMBL" id="KAE9584959.1"/>
    </source>
</evidence>
<dbReference type="InterPro" id="IPR004314">
    <property type="entry name" value="Neprosin"/>
</dbReference>
<dbReference type="PANTHER" id="PTHR31589:SF110">
    <property type="entry name" value="PROTEIN, PUTATIVE (DUF239)-RELATED"/>
    <property type="match status" value="1"/>
</dbReference>
<sequence length="98" mass="10901">MWVLAGGNSITSTNDVNSIEIGAQVNPTLNGDNKTRLFVSWTNDEYRTTGCYNLLCPGFVQVNNQIVLGSYFDPISSYGDKIQRMGKVFVWKESEDGN</sequence>
<comment type="caution">
    <text evidence="2">The sequence shown here is derived from an EMBL/GenBank/DDBJ whole genome shotgun (WGS) entry which is preliminary data.</text>
</comment>
<dbReference type="OrthoDB" id="1858978at2759"/>
<protein>
    <submittedName>
        <fullName evidence="2">Putative neprosin</fullName>
    </submittedName>
</protein>
<feature type="domain" description="Neprosin PEP catalytic" evidence="1">
    <location>
        <begin position="1"/>
        <end position="98"/>
    </location>
</feature>
<proteinExistence type="predicted"/>
<evidence type="ECO:0000313" key="3">
    <source>
        <dbReference type="Proteomes" id="UP000447434"/>
    </source>
</evidence>
<keyword evidence="3" id="KW-1185">Reference proteome</keyword>
<dbReference type="EMBL" id="WOCE01000025">
    <property type="protein sequence ID" value="KAE9584959.1"/>
    <property type="molecule type" value="Genomic_DNA"/>
</dbReference>
<accession>A0A6A4NCF3</accession>
<dbReference type="Proteomes" id="UP000447434">
    <property type="component" value="Chromosome 25"/>
</dbReference>
<name>A0A6A4NCF3_LUPAL</name>